<evidence type="ECO:0000256" key="1">
    <source>
        <dbReference type="ARBA" id="ARBA00007569"/>
    </source>
</evidence>
<comment type="similarity">
    <text evidence="1">Belongs to the complex I 30 kDa subunit family.</text>
</comment>
<keyword evidence="4" id="KW-0830">Ubiquinone</keyword>
<dbReference type="RefSeq" id="WP_014777573.1">
    <property type="nucleotide sequence ID" value="NC_018012.1"/>
</dbReference>
<dbReference type="STRING" id="765911.Thivi_1057"/>
<protein>
    <submittedName>
        <fullName evidence="4">NADH:ubiquinone oxidoreductase 27 kD subunit</fullName>
    </submittedName>
</protein>
<dbReference type="Proteomes" id="UP000006062">
    <property type="component" value="Chromosome"/>
</dbReference>
<evidence type="ECO:0000259" key="3">
    <source>
        <dbReference type="Pfam" id="PF00329"/>
    </source>
</evidence>
<accession>I3Y7X0</accession>
<dbReference type="AlphaFoldDB" id="I3Y7X0"/>
<dbReference type="KEGG" id="tvi:Thivi_1057"/>
<sequence length="193" mass="21924">MLDALLPQLHGFEILAQTQRGERQAFLRVPKAQLFSLLVLLKQGHGFVTLTTIACADWIEDEVFGLTYLLETAGRDRVLGVQTHIGREGDELETCIPLWPQAEIFERELHEMFGIPVVGHPSLGDFMLEGWPHTPPMRREFDTLKFVQENYEMREGREDNRDVRDAIRQLKDAKKAAKAQQESAAQPDNGDAS</sequence>
<dbReference type="Gene3D" id="3.30.460.80">
    <property type="entry name" value="NADH:ubiquinone oxidoreductase, 30kDa subunit"/>
    <property type="match status" value="1"/>
</dbReference>
<evidence type="ECO:0000256" key="2">
    <source>
        <dbReference type="SAM" id="MobiDB-lite"/>
    </source>
</evidence>
<dbReference type="PANTHER" id="PTHR10884">
    <property type="entry name" value="NADH DEHYDROGENASE UBIQUINONE IRON-SULFUR PROTEIN 3"/>
    <property type="match status" value="1"/>
</dbReference>
<dbReference type="GO" id="GO:0008137">
    <property type="term" value="F:NADH dehydrogenase (ubiquinone) activity"/>
    <property type="evidence" value="ECO:0007669"/>
    <property type="project" value="InterPro"/>
</dbReference>
<keyword evidence="5" id="KW-1185">Reference proteome</keyword>
<feature type="domain" description="NADH:ubiquinone oxidoreductase 30kDa subunit" evidence="3">
    <location>
        <begin position="28"/>
        <end position="144"/>
    </location>
</feature>
<dbReference type="HOGENOM" id="CLU_042628_6_1_6"/>
<gene>
    <name evidence="4" type="ordered locus">Thivi_1057</name>
</gene>
<dbReference type="PANTHER" id="PTHR10884:SF14">
    <property type="entry name" value="NADH DEHYDROGENASE [UBIQUINONE] IRON-SULFUR PROTEIN 3, MITOCHONDRIAL"/>
    <property type="match status" value="1"/>
</dbReference>
<name>I3Y7X0_THIV6</name>
<dbReference type="InterPro" id="IPR037232">
    <property type="entry name" value="NADH_quin_OxRdtase_su_C/D-like"/>
</dbReference>
<dbReference type="EMBL" id="CP003154">
    <property type="protein sequence ID" value="AFL73088.1"/>
    <property type="molecule type" value="Genomic_DNA"/>
</dbReference>
<dbReference type="OrthoDB" id="9803286at2"/>
<evidence type="ECO:0000313" key="4">
    <source>
        <dbReference type="EMBL" id="AFL73088.1"/>
    </source>
</evidence>
<proteinExistence type="inferred from homology"/>
<reference evidence="4 5" key="1">
    <citation type="submission" date="2012-06" db="EMBL/GenBank/DDBJ databases">
        <title>Complete sequence of Thiocystis violascens DSM 198.</title>
        <authorList>
            <consortium name="US DOE Joint Genome Institute"/>
            <person name="Lucas S."/>
            <person name="Han J."/>
            <person name="Lapidus A."/>
            <person name="Cheng J.-F."/>
            <person name="Goodwin L."/>
            <person name="Pitluck S."/>
            <person name="Peters L."/>
            <person name="Ovchinnikova G."/>
            <person name="Teshima H."/>
            <person name="Detter J.C."/>
            <person name="Han C."/>
            <person name="Tapia R."/>
            <person name="Land M."/>
            <person name="Hauser L."/>
            <person name="Kyrpides N."/>
            <person name="Ivanova N."/>
            <person name="Pagani I."/>
            <person name="Vogl K."/>
            <person name="Liu Z."/>
            <person name="Frigaard N.-U."/>
            <person name="Bryant D."/>
            <person name="Woyke T."/>
        </authorList>
    </citation>
    <scope>NUCLEOTIDE SEQUENCE [LARGE SCALE GENOMIC DNA]</scope>
    <source>
        <strain evidence="5">ATCC 17096 / DSM 198 / 6111</strain>
    </source>
</reference>
<dbReference type="eggNOG" id="COG0852">
    <property type="taxonomic scope" value="Bacteria"/>
</dbReference>
<organism evidence="4 5">
    <name type="scientific">Thiocystis violascens (strain ATCC 17096 / DSM 198 / 6111)</name>
    <name type="common">Chromatium violascens</name>
    <dbReference type="NCBI Taxonomy" id="765911"/>
    <lineage>
        <taxon>Bacteria</taxon>
        <taxon>Pseudomonadati</taxon>
        <taxon>Pseudomonadota</taxon>
        <taxon>Gammaproteobacteria</taxon>
        <taxon>Chromatiales</taxon>
        <taxon>Chromatiaceae</taxon>
        <taxon>Thiocystis</taxon>
    </lineage>
</organism>
<feature type="region of interest" description="Disordered" evidence="2">
    <location>
        <begin position="169"/>
        <end position="193"/>
    </location>
</feature>
<dbReference type="InterPro" id="IPR001268">
    <property type="entry name" value="NADH_UbQ_OxRdtase_30kDa_su"/>
</dbReference>
<dbReference type="SUPFAM" id="SSF143243">
    <property type="entry name" value="Nqo5-like"/>
    <property type="match status" value="1"/>
</dbReference>
<evidence type="ECO:0000313" key="5">
    <source>
        <dbReference type="Proteomes" id="UP000006062"/>
    </source>
</evidence>
<dbReference type="Pfam" id="PF00329">
    <property type="entry name" value="Complex1_30kDa"/>
    <property type="match status" value="1"/>
</dbReference>